<evidence type="ECO:0000313" key="2">
    <source>
        <dbReference type="Proteomes" id="UP000826462"/>
    </source>
</evidence>
<name>A0ABX8UXR4_9BURK</name>
<sequence>MRREYDYRGFLVEVMLETEYRLPTAQRSASTSGFLAVVRVLTKAAVPLLTPLRLGDTDGAAFATEGDALMGGYAAGQRLVDDLLSKPV</sequence>
<dbReference type="EMBL" id="CP080096">
    <property type="protein sequence ID" value="QYD73761.1"/>
    <property type="molecule type" value="Genomic_DNA"/>
</dbReference>
<dbReference type="Proteomes" id="UP000826462">
    <property type="component" value="Chromosome 2"/>
</dbReference>
<protein>
    <submittedName>
        <fullName evidence="1">Uncharacterized protein</fullName>
    </submittedName>
</protein>
<reference evidence="1 2" key="1">
    <citation type="submission" date="2021-07" db="EMBL/GenBank/DDBJ databases">
        <title>Paraburkholderia edwinii protects Aspergillus sp. from phenazines by acting as a toxin sponge.</title>
        <authorList>
            <person name="Dahlstrom K.M."/>
            <person name="Newman D.K."/>
        </authorList>
    </citation>
    <scope>NUCLEOTIDE SEQUENCE [LARGE SCALE GENOMIC DNA]</scope>
    <source>
        <strain evidence="1 2">Pe01</strain>
    </source>
</reference>
<accession>A0ABX8UXR4</accession>
<proteinExistence type="predicted"/>
<gene>
    <name evidence="1" type="ORF">KZJ38_25225</name>
</gene>
<keyword evidence="2" id="KW-1185">Reference proteome</keyword>
<organism evidence="1 2">
    <name type="scientific">Paraburkholderia edwinii</name>
    <dbReference type="NCBI Taxonomy" id="2861782"/>
    <lineage>
        <taxon>Bacteria</taxon>
        <taxon>Pseudomonadati</taxon>
        <taxon>Pseudomonadota</taxon>
        <taxon>Betaproteobacteria</taxon>
        <taxon>Burkholderiales</taxon>
        <taxon>Burkholderiaceae</taxon>
        <taxon>Paraburkholderia</taxon>
    </lineage>
</organism>
<evidence type="ECO:0000313" key="1">
    <source>
        <dbReference type="EMBL" id="QYD73761.1"/>
    </source>
</evidence>